<dbReference type="GO" id="GO:0015386">
    <property type="term" value="F:potassium:proton antiporter activity"/>
    <property type="evidence" value="ECO:0007669"/>
    <property type="project" value="TreeGrafter"/>
</dbReference>
<proteinExistence type="predicted"/>
<keyword evidence="2" id="KW-0813">Transport</keyword>
<evidence type="ECO:0000256" key="5">
    <source>
        <dbReference type="ARBA" id="ARBA00022692"/>
    </source>
</evidence>
<feature type="transmembrane region" description="Helical" evidence="11">
    <location>
        <begin position="153"/>
        <end position="172"/>
    </location>
</feature>
<feature type="transmembrane region" description="Helical" evidence="11">
    <location>
        <begin position="54"/>
        <end position="71"/>
    </location>
</feature>
<evidence type="ECO:0000256" key="3">
    <source>
        <dbReference type="ARBA" id="ARBA00022449"/>
    </source>
</evidence>
<protein>
    <recommendedName>
        <fullName evidence="12">Cation/H+ exchanger transmembrane domain-containing protein</fullName>
    </recommendedName>
</protein>
<dbReference type="InterPro" id="IPR006153">
    <property type="entry name" value="Cation/H_exchanger_TM"/>
</dbReference>
<feature type="transmembrane region" description="Helical" evidence="11">
    <location>
        <begin position="6"/>
        <end position="24"/>
    </location>
</feature>
<keyword evidence="8" id="KW-0406">Ion transport</keyword>
<evidence type="ECO:0000256" key="6">
    <source>
        <dbReference type="ARBA" id="ARBA00022989"/>
    </source>
</evidence>
<keyword evidence="3" id="KW-0050">Antiport</keyword>
<reference evidence="13" key="1">
    <citation type="submission" date="2018-05" db="EMBL/GenBank/DDBJ databases">
        <authorList>
            <person name="Lanie J.A."/>
            <person name="Ng W.-L."/>
            <person name="Kazmierczak K.M."/>
            <person name="Andrzejewski T.M."/>
            <person name="Davidsen T.M."/>
            <person name="Wayne K.J."/>
            <person name="Tettelin H."/>
            <person name="Glass J.I."/>
            <person name="Rusch D."/>
            <person name="Podicherti R."/>
            <person name="Tsui H.-C.T."/>
            <person name="Winkler M.E."/>
        </authorList>
    </citation>
    <scope>NUCLEOTIDE SEQUENCE</scope>
</reference>
<dbReference type="GO" id="GO:0005886">
    <property type="term" value="C:plasma membrane"/>
    <property type="evidence" value="ECO:0007669"/>
    <property type="project" value="UniProtKB-SubCell"/>
</dbReference>
<evidence type="ECO:0000256" key="1">
    <source>
        <dbReference type="ARBA" id="ARBA00004651"/>
    </source>
</evidence>
<keyword evidence="7" id="KW-0915">Sodium</keyword>
<evidence type="ECO:0000256" key="8">
    <source>
        <dbReference type="ARBA" id="ARBA00023065"/>
    </source>
</evidence>
<evidence type="ECO:0000256" key="2">
    <source>
        <dbReference type="ARBA" id="ARBA00022448"/>
    </source>
</evidence>
<evidence type="ECO:0000313" key="13">
    <source>
        <dbReference type="EMBL" id="SVC80531.1"/>
    </source>
</evidence>
<dbReference type="Pfam" id="PF00999">
    <property type="entry name" value="Na_H_Exchanger"/>
    <property type="match status" value="1"/>
</dbReference>
<dbReference type="PANTHER" id="PTHR10110">
    <property type="entry name" value="SODIUM/HYDROGEN EXCHANGER"/>
    <property type="match status" value="1"/>
</dbReference>
<dbReference type="AlphaFoldDB" id="A0A382Q8G0"/>
<sequence>VGFARVSGVGLFVGFALGYVAYHLIRQIDDYLVETVLSAVLAYGSYLLAEQVHASGVLAVLASGLLIGNSGRRYGMSHTTRNVLIHIWEFMAFLANTFVFLLIGLQVDLDKLFDSISLIGVAIIVTLLARMITVFGFSPLLNRFAPNRTPFTWQSVLVWGGLRGGIALALALTLPSNLVGYDEVLVMTFGVVLFTLGVQATTLPALLRRLGLLSSGKNLIEYERRRARLAAAKASEQFLQTQYKQGLLTKENYEVVLPEIQADISQFSGEVGEALTMLPDIRDDELEIVRKEVLQVKRGTLRTLRHDGIIGTDVFRELTTEIDANLSGKE</sequence>
<evidence type="ECO:0000256" key="10">
    <source>
        <dbReference type="ARBA" id="ARBA00023201"/>
    </source>
</evidence>
<dbReference type="GO" id="GO:0051453">
    <property type="term" value="P:regulation of intracellular pH"/>
    <property type="evidence" value="ECO:0007669"/>
    <property type="project" value="TreeGrafter"/>
</dbReference>
<dbReference type="PANTHER" id="PTHR10110:SF195">
    <property type="entry name" value="NA(+)_H(+) ANTIPORTER NHAS2"/>
    <property type="match status" value="1"/>
</dbReference>
<feature type="non-terminal residue" evidence="13">
    <location>
        <position position="1"/>
    </location>
</feature>
<feature type="domain" description="Cation/H+ exchanger transmembrane" evidence="12">
    <location>
        <begin position="3"/>
        <end position="208"/>
    </location>
</feature>
<evidence type="ECO:0000259" key="12">
    <source>
        <dbReference type="Pfam" id="PF00999"/>
    </source>
</evidence>
<dbReference type="GO" id="GO:0015385">
    <property type="term" value="F:sodium:proton antiporter activity"/>
    <property type="evidence" value="ECO:0007669"/>
    <property type="project" value="InterPro"/>
</dbReference>
<evidence type="ECO:0000256" key="7">
    <source>
        <dbReference type="ARBA" id="ARBA00023053"/>
    </source>
</evidence>
<evidence type="ECO:0000256" key="4">
    <source>
        <dbReference type="ARBA" id="ARBA00022475"/>
    </source>
</evidence>
<keyword evidence="5 11" id="KW-0812">Transmembrane</keyword>
<feature type="transmembrane region" description="Helical" evidence="11">
    <location>
        <begin position="83"/>
        <end position="104"/>
    </location>
</feature>
<keyword evidence="10" id="KW-0739">Sodium transport</keyword>
<keyword evidence="9 11" id="KW-0472">Membrane</keyword>
<keyword evidence="4" id="KW-1003">Cell membrane</keyword>
<dbReference type="EMBL" id="UINC01111946">
    <property type="protein sequence ID" value="SVC80531.1"/>
    <property type="molecule type" value="Genomic_DNA"/>
</dbReference>
<name>A0A382Q8G0_9ZZZZ</name>
<accession>A0A382Q8G0</accession>
<dbReference type="InterPro" id="IPR018422">
    <property type="entry name" value="Cation/H_exchanger_CPA1"/>
</dbReference>
<feature type="transmembrane region" description="Helical" evidence="11">
    <location>
        <begin position="184"/>
        <end position="207"/>
    </location>
</feature>
<organism evidence="13">
    <name type="scientific">marine metagenome</name>
    <dbReference type="NCBI Taxonomy" id="408172"/>
    <lineage>
        <taxon>unclassified sequences</taxon>
        <taxon>metagenomes</taxon>
        <taxon>ecological metagenomes</taxon>
    </lineage>
</organism>
<feature type="transmembrane region" description="Helical" evidence="11">
    <location>
        <begin position="116"/>
        <end position="141"/>
    </location>
</feature>
<evidence type="ECO:0000256" key="9">
    <source>
        <dbReference type="ARBA" id="ARBA00023136"/>
    </source>
</evidence>
<evidence type="ECO:0000256" key="11">
    <source>
        <dbReference type="SAM" id="Phobius"/>
    </source>
</evidence>
<gene>
    <name evidence="13" type="ORF">METZ01_LOCUS333385</name>
</gene>
<comment type="subcellular location">
    <subcellularLocation>
        <location evidence="1">Cell membrane</location>
        <topology evidence="1">Multi-pass membrane protein</topology>
    </subcellularLocation>
</comment>
<keyword evidence="6 11" id="KW-1133">Transmembrane helix</keyword>
<dbReference type="GO" id="GO:0098719">
    <property type="term" value="P:sodium ion import across plasma membrane"/>
    <property type="evidence" value="ECO:0007669"/>
    <property type="project" value="TreeGrafter"/>
</dbReference>